<organism evidence="6 7">
    <name type="scientific">Paraburkholderia xenovorans (strain LB400)</name>
    <dbReference type="NCBI Taxonomy" id="266265"/>
    <lineage>
        <taxon>Bacteria</taxon>
        <taxon>Pseudomonadati</taxon>
        <taxon>Pseudomonadota</taxon>
        <taxon>Betaproteobacteria</taxon>
        <taxon>Burkholderiales</taxon>
        <taxon>Burkholderiaceae</taxon>
        <taxon>Paraburkholderia</taxon>
    </lineage>
</organism>
<dbReference type="CDD" id="cd07176">
    <property type="entry name" value="terB"/>
    <property type="match status" value="1"/>
</dbReference>
<keyword evidence="2" id="KW-1133">Transmembrane helix</keyword>
<evidence type="ECO:0000256" key="2">
    <source>
        <dbReference type="SAM" id="Phobius"/>
    </source>
</evidence>
<dbReference type="KEGG" id="bxe:Bxe_B0139"/>
<proteinExistence type="predicted"/>
<feature type="region of interest" description="Disordered" evidence="1">
    <location>
        <begin position="1"/>
        <end position="24"/>
    </location>
</feature>
<dbReference type="Pfam" id="PF13208">
    <property type="entry name" value="TerB_N"/>
    <property type="match status" value="1"/>
</dbReference>
<evidence type="ECO:0008006" key="8">
    <source>
        <dbReference type="Google" id="ProtNLM"/>
    </source>
</evidence>
<dbReference type="RefSeq" id="WP_011493067.1">
    <property type="nucleotide sequence ID" value="NC_007952.1"/>
</dbReference>
<dbReference type="InterPro" id="IPR025266">
    <property type="entry name" value="TerB_N"/>
</dbReference>
<dbReference type="InterPro" id="IPR028932">
    <property type="entry name" value="TerB-C"/>
</dbReference>
<dbReference type="EMBL" id="CP000271">
    <property type="protein sequence ID" value="ABE35799.1"/>
    <property type="molecule type" value="Genomic_DNA"/>
</dbReference>
<sequence length="812" mass="87753">MSHPQNSKDAREIETMGRKAKKSGSGTGMLVVAIVVAIIVAPKGGLTVFLVFVLGCVLVAIFSKKKEPATAANSSESSRAEPNGLNVSVSMTSAPTRKSRVQSADEFLTVTLSSDSPSSSYRIERPSLETAPNVRWVSAEESIEIVGLSITGGRFYVGVPKRAEANSLDGCVLNPKANVAKSPSDVSTGTTDYWISYHSFSAEQRRAYLQWLASDRSDPRAHRSYPMLYLYGLERRVLVDGLQGKVDKTELESISTELKRLHSVYSAVLQTSYLESLVDFISVHLVQPARQYEQAPGTIINAFEVPLSVRVAFGQAAIDKKPVPVNWALAWALGDGAVYKRTPVTRCENEFRQLFLRKYAEQFREGIKLTANKTKLKGSPRTAFPALQSIEYPDYITSLPDIAAVTGPRNKIQQLVNECSDALDGYSRFLGRNPDAHGTLESALMLPIDLWPEFARQELSSLVAAVANAPTVMTFGDLFGRFKASGNITRDKLTAFARVLGESGVAVEPDVRITGRAAKGGDFVALYATPPSASINQVDENYLSIALMVDLAASIAMADGKGSEQETATIYRQIESWPELTPRQQARLKARAAVQFAQPPSLASLKKRLEPLSLEAKIVAASLVVQTANADGVVSPAAVKMLEKLYQILGLDSTRLYSDLHGNAVVGGPSTQTTPATSGKESPAASKAAFSLDSSRIEALQKETAKVSALLAGVFAEDEPIAETADDVAEQPTARGLLGLDDAHSTFLRLLLSRPSWTRSELADAASDLDLMLDGAIEQVNEASLDHWDEPLTDGDDPVEINQEFAQRLATS</sequence>
<dbReference type="STRING" id="266265.Bxe_B0139"/>
<dbReference type="Pfam" id="PF15615">
    <property type="entry name" value="TerB_C"/>
    <property type="match status" value="1"/>
</dbReference>
<evidence type="ECO:0000259" key="5">
    <source>
        <dbReference type="Pfam" id="PF15615"/>
    </source>
</evidence>
<feature type="domain" description="TerB N-terminal" evidence="4">
    <location>
        <begin position="140"/>
        <end position="344"/>
    </location>
</feature>
<evidence type="ECO:0000313" key="6">
    <source>
        <dbReference type="EMBL" id="ABE35799.1"/>
    </source>
</evidence>
<feature type="compositionally biased region" description="Polar residues" evidence="1">
    <location>
        <begin position="85"/>
        <end position="96"/>
    </location>
</feature>
<reference evidence="6 7" key="1">
    <citation type="journal article" date="2006" name="Proc. Natl. Acad. Sci. U.S.A.">
        <title>Burkholderia xenovorans LB400 harbors a multi-replicon, 9.73-Mbp genome shaped for versatility.</title>
        <authorList>
            <person name="Chain P.S."/>
            <person name="Denef V.J."/>
            <person name="Konstantinidis K.T."/>
            <person name="Vergez L.M."/>
            <person name="Agullo L."/>
            <person name="Reyes V.L."/>
            <person name="Hauser L."/>
            <person name="Cordova M."/>
            <person name="Gomez L."/>
            <person name="Gonzalez M."/>
            <person name="Land M."/>
            <person name="Lao V."/>
            <person name="Larimer F."/>
            <person name="LiPuma J.J."/>
            <person name="Mahenthiralingam E."/>
            <person name="Malfatti S.A."/>
            <person name="Marx C.J."/>
            <person name="Parnell J.J."/>
            <person name="Ramette A."/>
            <person name="Richardson P."/>
            <person name="Seeger M."/>
            <person name="Smith D."/>
            <person name="Spilker T."/>
            <person name="Sul W.J."/>
            <person name="Tsoi T.V."/>
            <person name="Ulrich L.E."/>
            <person name="Zhulin I.B."/>
            <person name="Tiedje J.M."/>
        </authorList>
    </citation>
    <scope>NUCLEOTIDE SEQUENCE [LARGE SCALE GENOMIC DNA]</scope>
    <source>
        <strain evidence="6 7">LB400</strain>
    </source>
</reference>
<feature type="domain" description="Co-chaperone DjlA N-terminal" evidence="3">
    <location>
        <begin position="548"/>
        <end position="654"/>
    </location>
</feature>
<evidence type="ECO:0000313" key="7">
    <source>
        <dbReference type="Proteomes" id="UP000001817"/>
    </source>
</evidence>
<dbReference type="InterPro" id="IPR007791">
    <property type="entry name" value="DjlA_N"/>
</dbReference>
<dbReference type="Gene3D" id="1.10.3680.10">
    <property type="entry name" value="TerB-like"/>
    <property type="match status" value="1"/>
</dbReference>
<evidence type="ECO:0000259" key="3">
    <source>
        <dbReference type="Pfam" id="PF05099"/>
    </source>
</evidence>
<evidence type="ECO:0000256" key="1">
    <source>
        <dbReference type="SAM" id="MobiDB-lite"/>
    </source>
</evidence>
<keyword evidence="7" id="KW-1185">Reference proteome</keyword>
<feature type="compositionally biased region" description="Basic and acidic residues" evidence="1">
    <location>
        <begin position="1"/>
        <end position="17"/>
    </location>
</feature>
<dbReference type="eggNOG" id="COG3793">
    <property type="taxonomic scope" value="Bacteria"/>
</dbReference>
<feature type="region of interest" description="Disordered" evidence="1">
    <location>
        <begin position="70"/>
        <end position="100"/>
    </location>
</feature>
<dbReference type="InterPro" id="IPR029024">
    <property type="entry name" value="TerB-like"/>
</dbReference>
<dbReference type="AlphaFoldDB" id="Q13JE0"/>
<feature type="domain" description="TerB-C" evidence="5">
    <location>
        <begin position="676"/>
        <end position="809"/>
    </location>
</feature>
<accession>Q13JE0</accession>
<evidence type="ECO:0000259" key="4">
    <source>
        <dbReference type="Pfam" id="PF13208"/>
    </source>
</evidence>
<feature type="transmembrane region" description="Helical" evidence="2">
    <location>
        <begin position="20"/>
        <end position="40"/>
    </location>
</feature>
<keyword evidence="2" id="KW-0812">Transmembrane</keyword>
<protein>
    <recommendedName>
        <fullName evidence="8">Tellurite resistance protein TerB</fullName>
    </recommendedName>
</protein>
<dbReference type="SUPFAM" id="SSF158682">
    <property type="entry name" value="TerB-like"/>
    <property type="match status" value="1"/>
</dbReference>
<name>Q13JE0_PARXL</name>
<dbReference type="Pfam" id="PF05099">
    <property type="entry name" value="TerB"/>
    <property type="match status" value="1"/>
</dbReference>
<keyword evidence="2" id="KW-0472">Membrane</keyword>
<dbReference type="Proteomes" id="UP000001817">
    <property type="component" value="Chromosome 2"/>
</dbReference>
<gene>
    <name evidence="6" type="ORF">Bxe_B0139</name>
</gene>